<proteinExistence type="inferred from homology"/>
<dbReference type="EMBL" id="CP080333">
    <property type="protein sequence ID" value="QYL16752.1"/>
    <property type="molecule type" value="Genomic_DNA"/>
</dbReference>
<dbReference type="PANTHER" id="PTHR31082:SF4">
    <property type="entry name" value="PHEROMONE-REGULATED MEMBRANE PROTEIN 10"/>
    <property type="match status" value="1"/>
</dbReference>
<feature type="transmembrane region" description="Helical" evidence="2">
    <location>
        <begin position="286"/>
        <end position="306"/>
    </location>
</feature>
<feature type="transmembrane region" description="Helical" evidence="2">
    <location>
        <begin position="362"/>
        <end position="381"/>
    </location>
</feature>
<organism evidence="4 5">
    <name type="scientific">Mycolicibacterium pallens</name>
    <dbReference type="NCBI Taxonomy" id="370524"/>
    <lineage>
        <taxon>Bacteria</taxon>
        <taxon>Bacillati</taxon>
        <taxon>Actinomycetota</taxon>
        <taxon>Actinomycetes</taxon>
        <taxon>Mycobacteriales</taxon>
        <taxon>Mycobacteriaceae</taxon>
        <taxon>Mycolicibacterium</taxon>
    </lineage>
</organism>
<keyword evidence="2" id="KW-0812">Transmembrane</keyword>
<dbReference type="Proteomes" id="UP000825367">
    <property type="component" value="Chromosome"/>
</dbReference>
<keyword evidence="2" id="KW-0472">Membrane</keyword>
<dbReference type="InterPro" id="IPR051361">
    <property type="entry name" value="ThrE/Ser_Exporter"/>
</dbReference>
<dbReference type="Pfam" id="PF06738">
    <property type="entry name" value="ThrE"/>
    <property type="match status" value="1"/>
</dbReference>
<feature type="domain" description="Threonine/serine exporter-like N-terminal" evidence="3">
    <location>
        <begin position="41"/>
        <end position="273"/>
    </location>
</feature>
<dbReference type="PANTHER" id="PTHR31082">
    <property type="entry name" value="PHEROMONE-REGULATED MEMBRANE PROTEIN 10"/>
    <property type="match status" value="1"/>
</dbReference>
<keyword evidence="2" id="KW-1133">Transmembrane helix</keyword>
<gene>
    <name evidence="4" type="ORF">K0O64_27910</name>
</gene>
<dbReference type="InterPro" id="IPR010619">
    <property type="entry name" value="ThrE-like_N"/>
</dbReference>
<evidence type="ECO:0000313" key="4">
    <source>
        <dbReference type="EMBL" id="QYL16752.1"/>
    </source>
</evidence>
<feature type="transmembrane region" description="Helical" evidence="2">
    <location>
        <begin position="253"/>
        <end position="274"/>
    </location>
</feature>
<reference evidence="4 5" key="1">
    <citation type="submission" date="2021-07" db="EMBL/GenBank/DDBJ databases">
        <title>Whole genome sequencing of non-tuberculosis mycobacteria type-strains.</title>
        <authorList>
            <person name="Igarashi Y."/>
            <person name="Osugi A."/>
            <person name="Mitarai S."/>
        </authorList>
    </citation>
    <scope>NUCLEOTIDE SEQUENCE [LARGE SCALE GENOMIC DNA]</scope>
    <source>
        <strain evidence="4 5">JCM 16370</strain>
    </source>
</reference>
<feature type="transmembrane region" description="Helical" evidence="2">
    <location>
        <begin position="336"/>
        <end position="355"/>
    </location>
</feature>
<evidence type="ECO:0000259" key="3">
    <source>
        <dbReference type="Pfam" id="PF06738"/>
    </source>
</evidence>
<evidence type="ECO:0000256" key="2">
    <source>
        <dbReference type="SAM" id="Phobius"/>
    </source>
</evidence>
<name>A0ABX8VGS6_9MYCO</name>
<sequence length="438" mass="45875">MDDKRRARRARIIDAIRKTPPEPLGPPDSHDQVEVAAMLREIGIALIEVEQPTQLVFSRLTEIAAQYTTAPVRLVVLPTVLMIQVGTVGYEVDTSTTYSLQLDMAGRIDDIASLAAVGAITPADAIAAITRARNLRPRFGPVATTLGYALTTIGFGMIINPTWASLPGYLFLGLIVGAIAQLGRPFPSLNPVLPTAAAMIVTMLATWFVADTANDGLLRVIAPALVAMLPGMSLTIGAMELASNQLISGTSRLVYGVAQLALLVFGVALGVHIAGEVKPQAPSTQMGSWSLYVAIIVVAIGLYVYLSAPRGSLIWLAASIGVALVGQAIAGKFVAAAYSGFIGAFLTVPFAMLAARIRTSPPAIVMMLAAFWALVPGALSFESVSVAATGTRVGTASLGVTSAAILSIALGTVIGWSVFHTIDSRLHWPKGLDQPTVR</sequence>
<feature type="transmembrane region" description="Helical" evidence="2">
    <location>
        <begin position="192"/>
        <end position="210"/>
    </location>
</feature>
<evidence type="ECO:0000313" key="5">
    <source>
        <dbReference type="Proteomes" id="UP000825367"/>
    </source>
</evidence>
<feature type="transmembrane region" description="Helical" evidence="2">
    <location>
        <begin position="216"/>
        <end position="241"/>
    </location>
</feature>
<feature type="transmembrane region" description="Helical" evidence="2">
    <location>
        <begin position="139"/>
        <end position="160"/>
    </location>
</feature>
<dbReference type="RefSeq" id="WP_096312521.1">
    <property type="nucleotide sequence ID" value="NZ_BAAAVX010000031.1"/>
</dbReference>
<feature type="transmembrane region" description="Helical" evidence="2">
    <location>
        <begin position="313"/>
        <end position="330"/>
    </location>
</feature>
<protein>
    <submittedName>
        <fullName evidence="4">Threonine/serine exporter family protein</fullName>
    </submittedName>
</protein>
<comment type="similarity">
    <text evidence="1">Belongs to the ThrE exporter (TC 2.A.79) family.</text>
</comment>
<evidence type="ECO:0000256" key="1">
    <source>
        <dbReference type="ARBA" id="ARBA00034125"/>
    </source>
</evidence>
<accession>A0ABX8VGS6</accession>
<feature type="transmembrane region" description="Helical" evidence="2">
    <location>
        <begin position="166"/>
        <end position="183"/>
    </location>
</feature>
<keyword evidence="5" id="KW-1185">Reference proteome</keyword>
<feature type="transmembrane region" description="Helical" evidence="2">
    <location>
        <begin position="393"/>
        <end position="419"/>
    </location>
</feature>